<sequence length="443" mass="50478">MKSYEIVSEKYYAIEPSHSCGLSGGFLGTLGFSNSSLLVHGSSGCGFAMRYGLSQHWKSFIPCPVTSFHERDVIFGGVKLLKQGIEKIERVNTSDILFILTTCSSEIIGDDLEEVAIQESEDRNKKVIVVEVGGASGNTFDGYNDFLYKVVKDFNERFWYPGKNEYKKNDKKQIDILGLIPLYDMFFRGDMKEIKRVLQRFDINVNSFFTGDCSVDKVQQMFHSDLIISMSNLIGKKTINKLKKVTQALTHQFSIAPIGFDYTKEFFLKIGSLLNVDRELIKSVLEEEELKARKQMLRGFDFSKVMFTSGRVAIIGEPSRTIALTNFLLNELGMKSVIIAFTSKVQEYELEILDQILKVRDNRATVLIKEDNYLIRQLLSETKPNLVFGRSIDRLKDLKKTAHITWQFPATNRLVIYDKPYLGFTGTVSIVDDIVNAFSSLWY</sequence>
<keyword evidence="3" id="KW-1185">Reference proteome</keyword>
<evidence type="ECO:0000259" key="1">
    <source>
        <dbReference type="Pfam" id="PF00148"/>
    </source>
</evidence>
<accession>A0A1G9VWN9</accession>
<dbReference type="RefSeq" id="WP_092074067.1">
    <property type="nucleotide sequence ID" value="NZ_FNHB01000007.1"/>
</dbReference>
<dbReference type="PANTHER" id="PTHR33712">
    <property type="entry name" value="LIGHT-INDEPENDENT PROTOCHLOROPHYLLIDE REDUCTASE SUBUNIT B"/>
    <property type="match status" value="1"/>
</dbReference>
<dbReference type="GO" id="GO:0016491">
    <property type="term" value="F:oxidoreductase activity"/>
    <property type="evidence" value="ECO:0007669"/>
    <property type="project" value="InterPro"/>
</dbReference>
<dbReference type="STRING" id="146817.SAMN04488502_10760"/>
<feature type="domain" description="Nitrogenase/oxidoreductase component 1" evidence="1">
    <location>
        <begin position="20"/>
        <end position="438"/>
    </location>
</feature>
<name>A0A1G9VWN9_9FIRM</name>
<protein>
    <submittedName>
        <fullName evidence="2">Light-independent protochlorophyllide reductase, B subunit</fullName>
    </submittedName>
</protein>
<proteinExistence type="predicted"/>
<evidence type="ECO:0000313" key="2">
    <source>
        <dbReference type="EMBL" id="SDM76610.1"/>
    </source>
</evidence>
<dbReference type="InterPro" id="IPR050152">
    <property type="entry name" value="ChlB/BchB/BchZ"/>
</dbReference>
<dbReference type="CDD" id="cd00316">
    <property type="entry name" value="Oxidoreductase_nitrogenase"/>
    <property type="match status" value="1"/>
</dbReference>
<dbReference type="AlphaFoldDB" id="A0A1G9VWN9"/>
<dbReference type="EMBL" id="FNHB01000007">
    <property type="protein sequence ID" value="SDM76610.1"/>
    <property type="molecule type" value="Genomic_DNA"/>
</dbReference>
<dbReference type="Proteomes" id="UP000214880">
    <property type="component" value="Unassembled WGS sequence"/>
</dbReference>
<evidence type="ECO:0000313" key="3">
    <source>
        <dbReference type="Proteomes" id="UP000214880"/>
    </source>
</evidence>
<gene>
    <name evidence="2" type="ORF">SAMN04488502_10760</name>
</gene>
<organism evidence="2 3">
    <name type="scientific">Dendrosporobacter quercicolus</name>
    <dbReference type="NCBI Taxonomy" id="146817"/>
    <lineage>
        <taxon>Bacteria</taxon>
        <taxon>Bacillati</taxon>
        <taxon>Bacillota</taxon>
        <taxon>Negativicutes</taxon>
        <taxon>Selenomonadales</taxon>
        <taxon>Sporomusaceae</taxon>
        <taxon>Dendrosporobacter</taxon>
    </lineage>
</organism>
<dbReference type="Gene3D" id="3.40.50.1980">
    <property type="entry name" value="Nitrogenase molybdenum iron protein domain"/>
    <property type="match status" value="3"/>
</dbReference>
<dbReference type="Pfam" id="PF00148">
    <property type="entry name" value="Oxidored_nitro"/>
    <property type="match status" value="1"/>
</dbReference>
<dbReference type="OrthoDB" id="9802175at2"/>
<dbReference type="PANTHER" id="PTHR33712:SF7">
    <property type="entry name" value="LIGHT-INDEPENDENT PROTOCHLOROPHYLLIDE REDUCTASE SUBUNIT B"/>
    <property type="match status" value="1"/>
</dbReference>
<dbReference type="SUPFAM" id="SSF53807">
    <property type="entry name" value="Helical backbone' metal receptor"/>
    <property type="match status" value="1"/>
</dbReference>
<reference evidence="2 3" key="1">
    <citation type="submission" date="2016-10" db="EMBL/GenBank/DDBJ databases">
        <authorList>
            <person name="de Groot N.N."/>
        </authorList>
    </citation>
    <scope>NUCLEOTIDE SEQUENCE [LARGE SCALE GENOMIC DNA]</scope>
    <source>
        <strain evidence="2 3">DSM 1736</strain>
    </source>
</reference>
<dbReference type="InterPro" id="IPR000510">
    <property type="entry name" value="Nase/OxRdtase_comp1"/>
</dbReference>